<dbReference type="PROSITE" id="PS50011">
    <property type="entry name" value="PROTEIN_KINASE_DOM"/>
    <property type="match status" value="1"/>
</dbReference>
<dbReference type="GO" id="GO:0000278">
    <property type="term" value="P:mitotic cell cycle"/>
    <property type="evidence" value="ECO:0007669"/>
    <property type="project" value="InterPro"/>
</dbReference>
<dbReference type="PANTHER" id="PTHR11042">
    <property type="entry name" value="EUKARYOTIC TRANSLATION INITIATION FACTOR 2-ALPHA KINASE EIF2-ALPHA KINASE -RELATED"/>
    <property type="match status" value="1"/>
</dbReference>
<evidence type="ECO:0000256" key="12">
    <source>
        <dbReference type="PIRSR" id="PIRSR037281-1"/>
    </source>
</evidence>
<keyword evidence="15" id="KW-0175">Coiled coil</keyword>
<evidence type="ECO:0000256" key="3">
    <source>
        <dbReference type="ARBA" id="ARBA00022723"/>
    </source>
</evidence>
<feature type="binding site" evidence="13">
    <location>
        <begin position="218"/>
        <end position="226"/>
    </location>
    <ligand>
        <name>ATP</name>
        <dbReference type="ChEBI" id="CHEBI:30616"/>
    </ligand>
</feature>
<dbReference type="InterPro" id="IPR017441">
    <property type="entry name" value="Protein_kinase_ATP_BS"/>
</dbReference>
<feature type="coiled-coil region" evidence="15">
    <location>
        <begin position="494"/>
        <end position="521"/>
    </location>
</feature>
<keyword evidence="2 11" id="KW-0808">Transferase</keyword>
<protein>
    <recommendedName>
        <fullName evidence="11">Wee1-like protein kinase</fullName>
        <ecNumber evidence="11">2.7.10.2</ecNumber>
    </recommendedName>
</protein>
<evidence type="ECO:0000313" key="17">
    <source>
        <dbReference type="EMBL" id="JAJ17072.1"/>
    </source>
</evidence>
<dbReference type="SUPFAM" id="SSF56112">
    <property type="entry name" value="Protein kinase-like (PK-like)"/>
    <property type="match status" value="1"/>
</dbReference>
<organism evidence="17">
    <name type="scientific">Daphnia magna</name>
    <dbReference type="NCBI Taxonomy" id="35525"/>
    <lineage>
        <taxon>Eukaryota</taxon>
        <taxon>Metazoa</taxon>
        <taxon>Ecdysozoa</taxon>
        <taxon>Arthropoda</taxon>
        <taxon>Crustacea</taxon>
        <taxon>Branchiopoda</taxon>
        <taxon>Diplostraca</taxon>
        <taxon>Cladocera</taxon>
        <taxon>Anomopoda</taxon>
        <taxon>Daphniidae</taxon>
        <taxon>Daphnia</taxon>
    </lineage>
</organism>
<comment type="cofactor">
    <cofactor evidence="14">
        <name>Mg(2+)</name>
        <dbReference type="ChEBI" id="CHEBI:18420"/>
    </cofactor>
    <text evidence="14">Binds 2 magnesium ions per subunit.</text>
</comment>
<dbReference type="PROSITE" id="PS00108">
    <property type="entry name" value="PROTEIN_KINASE_ST"/>
    <property type="match status" value="1"/>
</dbReference>
<dbReference type="InterPro" id="IPR050339">
    <property type="entry name" value="CC_SR_Kinase"/>
</dbReference>
<proteinExistence type="inferred from homology"/>
<feature type="compositionally biased region" description="Polar residues" evidence="16">
    <location>
        <begin position="141"/>
        <end position="152"/>
    </location>
</feature>
<feature type="binding site" evidence="13">
    <location>
        <position position="241"/>
    </location>
    <ligand>
        <name>ATP</name>
        <dbReference type="ChEBI" id="CHEBI:30616"/>
    </ligand>
</feature>
<comment type="catalytic activity">
    <reaction evidence="11">
        <text>L-tyrosyl-[protein] + ATP = O-phospho-L-tyrosyl-[protein] + ADP + H(+)</text>
        <dbReference type="Rhea" id="RHEA:10596"/>
        <dbReference type="Rhea" id="RHEA-COMP:10136"/>
        <dbReference type="Rhea" id="RHEA-COMP:20101"/>
        <dbReference type="ChEBI" id="CHEBI:15378"/>
        <dbReference type="ChEBI" id="CHEBI:30616"/>
        <dbReference type="ChEBI" id="CHEBI:46858"/>
        <dbReference type="ChEBI" id="CHEBI:61978"/>
        <dbReference type="ChEBI" id="CHEBI:456216"/>
        <dbReference type="EC" id="2.7.10.2"/>
    </reaction>
</comment>
<keyword evidence="9 11" id="KW-0539">Nucleus</keyword>
<keyword evidence="6 11" id="KW-0067">ATP-binding</keyword>
<keyword evidence="7 14" id="KW-0460">Magnesium</keyword>
<dbReference type="GO" id="GO:0004715">
    <property type="term" value="F:non-membrane spanning protein tyrosine kinase activity"/>
    <property type="evidence" value="ECO:0007669"/>
    <property type="project" value="UniProtKB-UniRule"/>
</dbReference>
<dbReference type="InterPro" id="IPR011009">
    <property type="entry name" value="Kinase-like_dom_sf"/>
</dbReference>
<feature type="binding site" evidence="14">
    <location>
        <position position="381"/>
    </location>
    <ligand>
        <name>Mg(2+)</name>
        <dbReference type="ChEBI" id="CHEBI:18420"/>
        <label>1</label>
    </ligand>
</feature>
<evidence type="ECO:0000256" key="8">
    <source>
        <dbReference type="ARBA" id="ARBA00023137"/>
    </source>
</evidence>
<evidence type="ECO:0000256" key="15">
    <source>
        <dbReference type="SAM" id="Coils"/>
    </source>
</evidence>
<sequence length="570" mass="64075">MDRDIEMEENHCRIAQRLEFPLSDEEDLHEASTGNNRTSSNSSSDRLDSSGSDEGLGMTIRITSPRKPRFIRSRAREPMSPPYSGVRALRLFDSPATPKTLLENSSAIMTPVLATPAPRNRMRTLFTMSSTKSSDKKDSMNTPPAANVNPFTPTGMLLTSKKRTRSKRSLNGSLVNSFDEEVHEATDESDEEMPPKRIALHQTSVPRYHKEFHEICLIGKGEFGSVHKCLNRLDGCTYAVKKSLMPVAGSPNERSALNEVWAHAVLGQHPHVVRYYSAWAENGHMIIQNEFCNSGTLEELIRTNQLNNVTVNEPQLKSTLLQIAEGLHYIHSKQLAHMDIKPGNIFICRENCDDCSVHHDSDDGFDELDDDYGSGTYKIGDLGHVTSVVQPIVEEGDCRYLPVEILRENYEHLTKADIFSLGLTIYEMAGGGQLPKNGDEWHAIRQGRLPYNGRYSIELHNLLELMIHPDPALRPSTQVLTQHPVLGPNGAKSKDQLSRELNAERLKNRQLSEKLQEAARHIQSLMPLSRFSLEELPAPKMPKLQKNEACTTRRLLLGRKMNRSLSNADF</sequence>
<comment type="subcellular location">
    <subcellularLocation>
        <location evidence="1 11">Nucleus</location>
    </subcellularLocation>
</comment>
<evidence type="ECO:0000256" key="13">
    <source>
        <dbReference type="PIRSR" id="PIRSR037281-2"/>
    </source>
</evidence>
<dbReference type="InterPro" id="IPR000719">
    <property type="entry name" value="Prot_kinase_dom"/>
</dbReference>
<dbReference type="GO" id="GO:0000287">
    <property type="term" value="F:magnesium ion binding"/>
    <property type="evidence" value="ECO:0007669"/>
    <property type="project" value="InterPro"/>
</dbReference>
<reference evidence="17" key="2">
    <citation type="submission" date="2015-10" db="EMBL/GenBank/DDBJ databases">
        <authorList>
            <person name="Gilbert D.G."/>
        </authorList>
    </citation>
    <scope>NUCLEOTIDE SEQUENCE</scope>
</reference>
<dbReference type="GO" id="GO:0005737">
    <property type="term" value="C:cytoplasm"/>
    <property type="evidence" value="ECO:0007669"/>
    <property type="project" value="TreeGrafter"/>
</dbReference>
<keyword evidence="5 11" id="KW-0418">Kinase</keyword>
<dbReference type="InterPro" id="IPR008271">
    <property type="entry name" value="Ser/Thr_kinase_AS"/>
</dbReference>
<accession>A0A0P4ZZD3</accession>
<keyword evidence="8 11" id="KW-0829">Tyrosine-protein kinase</keyword>
<dbReference type="AlphaFoldDB" id="A0A0P4ZZD3"/>
<comment type="similarity">
    <text evidence="10">Belongs to the protein kinase superfamily. Ser/Thr protein kinase family. GCN2 subfamily.</text>
</comment>
<keyword evidence="3 11" id="KW-0479">Metal-binding</keyword>
<evidence type="ECO:0000256" key="4">
    <source>
        <dbReference type="ARBA" id="ARBA00022741"/>
    </source>
</evidence>
<evidence type="ECO:0000256" key="16">
    <source>
        <dbReference type="SAM" id="MobiDB-lite"/>
    </source>
</evidence>
<dbReference type="Gene3D" id="3.30.200.20">
    <property type="entry name" value="Phosphorylase Kinase, domain 1"/>
    <property type="match status" value="1"/>
</dbReference>
<feature type="region of interest" description="Disordered" evidence="16">
    <location>
        <begin position="130"/>
        <end position="155"/>
    </location>
</feature>
<dbReference type="FunFam" id="3.30.200.20:FF:000115">
    <property type="entry name" value="Wee1-like kinase 2"/>
    <property type="match status" value="1"/>
</dbReference>
<feature type="active site" description="Proton acceptor" evidence="12">
    <location>
        <position position="339"/>
    </location>
</feature>
<dbReference type="OrthoDB" id="5337378at2759"/>
<dbReference type="EMBL" id="GDIP01206330">
    <property type="protein sequence ID" value="JAJ17072.1"/>
    <property type="molecule type" value="Transcribed_RNA"/>
</dbReference>
<evidence type="ECO:0000256" key="7">
    <source>
        <dbReference type="ARBA" id="ARBA00022842"/>
    </source>
</evidence>
<dbReference type="FunFam" id="1.10.510.10:FF:000989">
    <property type="entry name" value="Wee1-like protein kinase"/>
    <property type="match status" value="1"/>
</dbReference>
<comment type="similarity">
    <text evidence="11">Belongs to the protein kinase superfamily. Ser/Thr protein kinase family. WEE1 subfamily.</text>
</comment>
<feature type="compositionally biased region" description="Low complexity" evidence="16">
    <location>
        <begin position="32"/>
        <end position="53"/>
    </location>
</feature>
<evidence type="ECO:0000256" key="2">
    <source>
        <dbReference type="ARBA" id="ARBA00022679"/>
    </source>
</evidence>
<name>A0A0P4ZZD3_9CRUS</name>
<dbReference type="Pfam" id="PF00069">
    <property type="entry name" value="Pkinase"/>
    <property type="match status" value="1"/>
</dbReference>
<reference evidence="17" key="1">
    <citation type="submission" date="2015-10" db="EMBL/GenBank/DDBJ databases">
        <title>Daphnia magna gene sets from two clonal populations assembled and annotated with EvidentialGene.</title>
        <authorList>
            <person name="Gilbert D."/>
            <person name="Podicheti R."/>
            <person name="Orsini L."/>
            <person name="Colbourne J."/>
            <person name="Pfrender M."/>
        </authorList>
    </citation>
    <scope>NUCLEOTIDE SEQUENCE</scope>
</reference>
<dbReference type="InterPro" id="IPR017164">
    <property type="entry name" value="Wee1-like_protein_kinase"/>
</dbReference>
<evidence type="ECO:0000256" key="9">
    <source>
        <dbReference type="ARBA" id="ARBA00023242"/>
    </source>
</evidence>
<feature type="binding site" evidence="14">
    <location>
        <position position="344"/>
    </location>
    <ligand>
        <name>Mg(2+)</name>
        <dbReference type="ChEBI" id="CHEBI:18420"/>
        <label>1</label>
    </ligand>
</feature>
<evidence type="ECO:0000256" key="6">
    <source>
        <dbReference type="ARBA" id="ARBA00022840"/>
    </source>
</evidence>
<feature type="compositionally biased region" description="Basic residues" evidence="16">
    <location>
        <begin position="64"/>
        <end position="73"/>
    </location>
</feature>
<keyword evidence="4 11" id="KW-0547">Nucleotide-binding</keyword>
<evidence type="ECO:0000256" key="14">
    <source>
        <dbReference type="PIRSR" id="PIRSR037281-3"/>
    </source>
</evidence>
<evidence type="ECO:0000256" key="5">
    <source>
        <dbReference type="ARBA" id="ARBA00022777"/>
    </source>
</evidence>
<dbReference type="Gene3D" id="1.10.510.10">
    <property type="entry name" value="Transferase(Phosphotransferase) domain 1"/>
    <property type="match status" value="1"/>
</dbReference>
<dbReference type="PROSITE" id="PS00107">
    <property type="entry name" value="PROTEIN_KINASE_ATP"/>
    <property type="match status" value="1"/>
</dbReference>
<dbReference type="PIRSF" id="PIRSF037281">
    <property type="entry name" value="Wee1-like_protein_kinase"/>
    <property type="match status" value="1"/>
</dbReference>
<evidence type="ECO:0000256" key="11">
    <source>
        <dbReference type="PIRNR" id="PIRNR037281"/>
    </source>
</evidence>
<dbReference type="EC" id="2.7.10.2" evidence="11"/>
<evidence type="ECO:0000256" key="10">
    <source>
        <dbReference type="ARBA" id="ARBA00037982"/>
    </source>
</evidence>
<dbReference type="PANTHER" id="PTHR11042:SF185">
    <property type="entry name" value="WEE1-LIKE PROTEIN KINASE"/>
    <property type="match status" value="1"/>
</dbReference>
<evidence type="ECO:0000256" key="1">
    <source>
        <dbReference type="ARBA" id="ARBA00004123"/>
    </source>
</evidence>
<dbReference type="GO" id="GO:0005524">
    <property type="term" value="F:ATP binding"/>
    <property type="evidence" value="ECO:0007669"/>
    <property type="project" value="UniProtKB-UniRule"/>
</dbReference>
<dbReference type="GO" id="GO:0005634">
    <property type="term" value="C:nucleus"/>
    <property type="evidence" value="ECO:0007669"/>
    <property type="project" value="UniProtKB-SubCell"/>
</dbReference>
<feature type="region of interest" description="Disordered" evidence="16">
    <location>
        <begin position="23"/>
        <end position="82"/>
    </location>
</feature>
<dbReference type="SMART" id="SM00220">
    <property type="entry name" value="S_TKc"/>
    <property type="match status" value="1"/>
</dbReference>